<keyword evidence="3" id="KW-0998">Cell outer membrane</keyword>
<organism evidence="8 9">
    <name type="scientific">Paraglaciecola mesophila</name>
    <dbReference type="NCBI Taxonomy" id="197222"/>
    <lineage>
        <taxon>Bacteria</taxon>
        <taxon>Pseudomonadati</taxon>
        <taxon>Pseudomonadota</taxon>
        <taxon>Gammaproteobacteria</taxon>
        <taxon>Alteromonadales</taxon>
        <taxon>Alteromonadaceae</taxon>
        <taxon>Paraglaciecola</taxon>
    </lineage>
</organism>
<dbReference type="PANTHER" id="PTHR30329:SF21">
    <property type="entry name" value="LIPOPROTEIN YIAD-RELATED"/>
    <property type="match status" value="1"/>
</dbReference>
<dbReference type="SUPFAM" id="SSF103088">
    <property type="entry name" value="OmpA-like"/>
    <property type="match status" value="1"/>
</dbReference>
<dbReference type="InterPro" id="IPR006665">
    <property type="entry name" value="OmpA-like"/>
</dbReference>
<sequence length="269" mass="29293">MKYSAIALTLSLLINHAFAPLIYAQTPAHAQTTQEKSAPSNTRNDLAGFGSGALLGTAVGGPVGGVIGGIMGLFISNDVNNDNALDQVQSELKQKEQQLAALQHAQQRMHQQERSDNHTILTASLESHNDVAQQSTEQTIEPDSITPIETNIQFRTGSHAVETHYHRQLDLIAALVRQTPDLQITLAGYADERGDSHYNQALSQQRAISVKRYLTKQHVPGAQLHTESFGESTFSNMESHPESWFFARKVTLSIQAASHTSLMAASASK</sequence>
<reference evidence="8 9" key="1">
    <citation type="submission" date="2024-03" db="EMBL/GenBank/DDBJ databases">
        <title>Community enrichment and isolation of bacterial strains for fucoidan degradation.</title>
        <authorList>
            <person name="Sichert A."/>
        </authorList>
    </citation>
    <scope>NUCLEOTIDE SEQUENCE [LARGE SCALE GENOMIC DNA]</scope>
    <source>
        <strain evidence="8 9">AS12</strain>
    </source>
</reference>
<keyword evidence="2 4" id="KW-0472">Membrane</keyword>
<feature type="coiled-coil region" evidence="5">
    <location>
        <begin position="85"/>
        <end position="115"/>
    </location>
</feature>
<accession>A0ABU9SYN3</accession>
<keyword evidence="6" id="KW-0732">Signal</keyword>
<evidence type="ECO:0000256" key="5">
    <source>
        <dbReference type="SAM" id="Coils"/>
    </source>
</evidence>
<evidence type="ECO:0000256" key="3">
    <source>
        <dbReference type="ARBA" id="ARBA00023237"/>
    </source>
</evidence>
<dbReference type="PRINTS" id="PR01021">
    <property type="entry name" value="OMPADOMAIN"/>
</dbReference>
<evidence type="ECO:0000313" key="9">
    <source>
        <dbReference type="Proteomes" id="UP001461163"/>
    </source>
</evidence>
<evidence type="ECO:0000313" key="8">
    <source>
        <dbReference type="EMBL" id="MEM5498988.1"/>
    </source>
</evidence>
<evidence type="ECO:0000256" key="1">
    <source>
        <dbReference type="ARBA" id="ARBA00004442"/>
    </source>
</evidence>
<evidence type="ECO:0000256" key="2">
    <source>
        <dbReference type="ARBA" id="ARBA00023136"/>
    </source>
</evidence>
<keyword evidence="5" id="KW-0175">Coiled coil</keyword>
<feature type="chain" id="PRO_5045847919" evidence="6">
    <location>
        <begin position="20"/>
        <end position="269"/>
    </location>
</feature>
<gene>
    <name evidence="8" type="primary">pdsO</name>
    <name evidence="8" type="ORF">WNY77_16370</name>
</gene>
<dbReference type="InterPro" id="IPR006664">
    <property type="entry name" value="OMP_bac"/>
</dbReference>
<dbReference type="RefSeq" id="WP_033184644.1">
    <property type="nucleotide sequence ID" value="NZ_JBBMQS010000010.1"/>
</dbReference>
<dbReference type="InterPro" id="IPR050330">
    <property type="entry name" value="Bact_OuterMem_StrucFunc"/>
</dbReference>
<dbReference type="InterPro" id="IPR022511">
    <property type="entry name" value="PdsO"/>
</dbReference>
<dbReference type="PROSITE" id="PS51123">
    <property type="entry name" value="OMPA_2"/>
    <property type="match status" value="1"/>
</dbReference>
<dbReference type="EMBL" id="JBBMQS010000010">
    <property type="protein sequence ID" value="MEM5498988.1"/>
    <property type="molecule type" value="Genomic_DNA"/>
</dbReference>
<dbReference type="Gene3D" id="3.30.1330.60">
    <property type="entry name" value="OmpA-like domain"/>
    <property type="match status" value="1"/>
</dbReference>
<dbReference type="InterPro" id="IPR036737">
    <property type="entry name" value="OmpA-like_sf"/>
</dbReference>
<dbReference type="Pfam" id="PF00691">
    <property type="entry name" value="OmpA"/>
    <property type="match status" value="1"/>
</dbReference>
<protein>
    <submittedName>
        <fullName evidence="8">Sortase-associated OmpA-like protein PdsO</fullName>
    </submittedName>
</protein>
<evidence type="ECO:0000256" key="6">
    <source>
        <dbReference type="SAM" id="SignalP"/>
    </source>
</evidence>
<dbReference type="CDD" id="cd07185">
    <property type="entry name" value="OmpA_C-like"/>
    <property type="match status" value="1"/>
</dbReference>
<name>A0ABU9SYN3_9ALTE</name>
<feature type="domain" description="OmpA-like" evidence="7">
    <location>
        <begin position="141"/>
        <end position="258"/>
    </location>
</feature>
<dbReference type="PANTHER" id="PTHR30329">
    <property type="entry name" value="STATOR ELEMENT OF FLAGELLAR MOTOR COMPLEX"/>
    <property type="match status" value="1"/>
</dbReference>
<comment type="subcellular location">
    <subcellularLocation>
        <location evidence="1">Cell outer membrane</location>
    </subcellularLocation>
</comment>
<feature type="signal peptide" evidence="6">
    <location>
        <begin position="1"/>
        <end position="19"/>
    </location>
</feature>
<comment type="caution">
    <text evidence="8">The sequence shown here is derived from an EMBL/GenBank/DDBJ whole genome shotgun (WGS) entry which is preliminary data.</text>
</comment>
<dbReference type="Proteomes" id="UP001461163">
    <property type="component" value="Unassembled WGS sequence"/>
</dbReference>
<proteinExistence type="predicted"/>
<evidence type="ECO:0000259" key="7">
    <source>
        <dbReference type="PROSITE" id="PS51123"/>
    </source>
</evidence>
<dbReference type="NCBIfam" id="TIGR03789">
    <property type="entry name" value="pdsO"/>
    <property type="match status" value="1"/>
</dbReference>
<evidence type="ECO:0000256" key="4">
    <source>
        <dbReference type="PROSITE-ProRule" id="PRU00473"/>
    </source>
</evidence>
<keyword evidence="9" id="KW-1185">Reference proteome</keyword>